<dbReference type="InterPro" id="IPR050194">
    <property type="entry name" value="Glycosyltransferase_grp1"/>
</dbReference>
<dbReference type="InterPro" id="IPR001296">
    <property type="entry name" value="Glyco_trans_1"/>
</dbReference>
<dbReference type="PANTHER" id="PTHR45947">
    <property type="entry name" value="SULFOQUINOVOSYL TRANSFERASE SQD2"/>
    <property type="match status" value="1"/>
</dbReference>
<dbReference type="Pfam" id="PF00534">
    <property type="entry name" value="Glycos_transf_1"/>
    <property type="match status" value="1"/>
</dbReference>
<dbReference type="NCBIfam" id="TIGR03999">
    <property type="entry name" value="thiol_BshA"/>
    <property type="match status" value="1"/>
</dbReference>
<organism evidence="3 4">
    <name type="scientific">Shewanella electrodiphila</name>
    <dbReference type="NCBI Taxonomy" id="934143"/>
    <lineage>
        <taxon>Bacteria</taxon>
        <taxon>Pseudomonadati</taxon>
        <taxon>Pseudomonadota</taxon>
        <taxon>Gammaproteobacteria</taxon>
        <taxon>Alteromonadales</taxon>
        <taxon>Shewanellaceae</taxon>
        <taxon>Shewanella</taxon>
    </lineage>
</organism>
<dbReference type="Proteomes" id="UP001202134">
    <property type="component" value="Unassembled WGS sequence"/>
</dbReference>
<name>A0ABT0KIU6_9GAMM</name>
<dbReference type="RefSeq" id="WP_229370655.1">
    <property type="nucleotide sequence ID" value="NZ_JAKIKU010000001.1"/>
</dbReference>
<accession>A0ABT0KIU6</accession>
<feature type="domain" description="Glycosyl transferase family 1" evidence="1">
    <location>
        <begin position="192"/>
        <end position="352"/>
    </location>
</feature>
<dbReference type="PANTHER" id="PTHR45947:SF3">
    <property type="entry name" value="SULFOQUINOVOSYL TRANSFERASE SQD2"/>
    <property type="match status" value="1"/>
</dbReference>
<sequence>MMNKLRIGIVCHPSIGGSGLVATQLGIGLAKLGHEVHFIAHKRPFKLIQNYSNVYFHEVDEVNYPLFEGPLHTYSLTAKIVEVVEQYQLHLIHAHYSIPHSLCAFLASNICQYSFPIVTTIHGTDVTIVGQDNAIKRLNTFSMNQSTLLTTVSNFQRQYIQQEFEINQPINVVHNFIDANDFTPELVDQNLRRTLANDDEKILMHVSNFRPLKNTQTVVNAFSQLHCDEKVRLVLVGSGPDIEKIKQQCSQLNILDRVRFTGSVNKVERYIANADCLIQPSYRESFCMVILEAMSCGVPTVSSNVDGIPEVVEEGVTGFMHPPEDAQSMASTISKIFADNQYQQQLGKAGRARAIQHFNTEIKVNQYVDCYHQTLAIHGQAQQLVSCS</sequence>
<dbReference type="InterPro" id="IPR023881">
    <property type="entry name" value="Thiol_BshA"/>
</dbReference>
<dbReference type="InterPro" id="IPR028098">
    <property type="entry name" value="Glyco_trans_4-like_N"/>
</dbReference>
<dbReference type="Gene3D" id="3.40.50.2000">
    <property type="entry name" value="Glycogen Phosphorylase B"/>
    <property type="match status" value="2"/>
</dbReference>
<protein>
    <submittedName>
        <fullName evidence="3">N-acetyl-alpha-D-glucosaminyl L-malate synthase BshA</fullName>
    </submittedName>
</protein>
<reference evidence="3 4" key="1">
    <citation type="submission" date="2022-01" db="EMBL/GenBank/DDBJ databases">
        <title>Whole genome-based taxonomy of the Shewanellaceae.</title>
        <authorList>
            <person name="Martin-Rodriguez A.J."/>
        </authorList>
    </citation>
    <scope>NUCLEOTIDE SEQUENCE [LARGE SCALE GENOMIC DNA]</scope>
    <source>
        <strain evidence="3 4">DSM 24955</strain>
    </source>
</reference>
<evidence type="ECO:0000259" key="2">
    <source>
        <dbReference type="Pfam" id="PF13439"/>
    </source>
</evidence>
<proteinExistence type="predicted"/>
<evidence type="ECO:0000313" key="4">
    <source>
        <dbReference type="Proteomes" id="UP001202134"/>
    </source>
</evidence>
<dbReference type="SUPFAM" id="SSF53756">
    <property type="entry name" value="UDP-Glycosyltransferase/glycogen phosphorylase"/>
    <property type="match status" value="1"/>
</dbReference>
<comment type="caution">
    <text evidence="3">The sequence shown here is derived from an EMBL/GenBank/DDBJ whole genome shotgun (WGS) entry which is preliminary data.</text>
</comment>
<evidence type="ECO:0000259" key="1">
    <source>
        <dbReference type="Pfam" id="PF00534"/>
    </source>
</evidence>
<evidence type="ECO:0000313" key="3">
    <source>
        <dbReference type="EMBL" id="MCL1043756.1"/>
    </source>
</evidence>
<dbReference type="EMBL" id="JAKIKU010000001">
    <property type="protein sequence ID" value="MCL1043756.1"/>
    <property type="molecule type" value="Genomic_DNA"/>
</dbReference>
<feature type="domain" description="Glycosyltransferase subfamily 4-like N-terminal" evidence="2">
    <location>
        <begin position="15"/>
        <end position="179"/>
    </location>
</feature>
<dbReference type="Pfam" id="PF13439">
    <property type="entry name" value="Glyco_transf_4"/>
    <property type="match status" value="1"/>
</dbReference>
<keyword evidence="4" id="KW-1185">Reference proteome</keyword>
<gene>
    <name evidence="3" type="primary">bshA</name>
    <name evidence="3" type="ORF">L2737_00185</name>
</gene>